<gene>
    <name evidence="1" type="ORF">BDV95DRAFT_591889</name>
</gene>
<accession>A0A7C8MUB0</accession>
<dbReference type="AlphaFoldDB" id="A0A7C8MUB0"/>
<name>A0A7C8MUB0_9PLEO</name>
<evidence type="ECO:0000313" key="1">
    <source>
        <dbReference type="EMBL" id="KAF2875165.1"/>
    </source>
</evidence>
<keyword evidence="2" id="KW-1185">Reference proteome</keyword>
<protein>
    <submittedName>
        <fullName evidence="1">Uncharacterized protein</fullName>
    </submittedName>
</protein>
<dbReference type="EMBL" id="JAADJZ010000005">
    <property type="protein sequence ID" value="KAF2875165.1"/>
    <property type="molecule type" value="Genomic_DNA"/>
</dbReference>
<organism evidence="1 2">
    <name type="scientific">Massariosphaeria phaeospora</name>
    <dbReference type="NCBI Taxonomy" id="100035"/>
    <lineage>
        <taxon>Eukaryota</taxon>
        <taxon>Fungi</taxon>
        <taxon>Dikarya</taxon>
        <taxon>Ascomycota</taxon>
        <taxon>Pezizomycotina</taxon>
        <taxon>Dothideomycetes</taxon>
        <taxon>Pleosporomycetidae</taxon>
        <taxon>Pleosporales</taxon>
        <taxon>Pleosporales incertae sedis</taxon>
        <taxon>Massariosphaeria</taxon>
    </lineage>
</organism>
<comment type="caution">
    <text evidence="1">The sequence shown here is derived from an EMBL/GenBank/DDBJ whole genome shotgun (WGS) entry which is preliminary data.</text>
</comment>
<sequence length="204" mass="23330">MSCWLDDRCFGRRSAGEKMTEFQTDLFGDVFTWPGSELNWNDHSNASCGGEDICILLVRRRSEISGRPHKKKAKVPRLEVIHDDHLAARVIVWLNHLRGMRRLHTTRAVSFRRAQTAAVHHFVLFCRKVFSILATCMVKRFTQPISSRVRAANAAISYMRQPVPNLWGTATARTRINEKTAEYGSKRSVGVPRHYFGISDLIGY</sequence>
<proteinExistence type="predicted"/>
<reference evidence="1 2" key="1">
    <citation type="submission" date="2020-01" db="EMBL/GenBank/DDBJ databases">
        <authorList>
            <consortium name="DOE Joint Genome Institute"/>
            <person name="Haridas S."/>
            <person name="Albert R."/>
            <person name="Binder M."/>
            <person name="Bloem J."/>
            <person name="Labutti K."/>
            <person name="Salamov A."/>
            <person name="Andreopoulos B."/>
            <person name="Baker S.E."/>
            <person name="Barry K."/>
            <person name="Bills G."/>
            <person name="Bluhm B.H."/>
            <person name="Cannon C."/>
            <person name="Castanera R."/>
            <person name="Culley D.E."/>
            <person name="Daum C."/>
            <person name="Ezra D."/>
            <person name="Gonzalez J.B."/>
            <person name="Henrissat B."/>
            <person name="Kuo A."/>
            <person name="Liang C."/>
            <person name="Lipzen A."/>
            <person name="Lutzoni F."/>
            <person name="Magnuson J."/>
            <person name="Mondo S."/>
            <person name="Nolan M."/>
            <person name="Ohm R."/>
            <person name="Pangilinan J."/>
            <person name="Park H.-J.H."/>
            <person name="Ramirez L."/>
            <person name="Alfaro M."/>
            <person name="Sun H."/>
            <person name="Tritt A."/>
            <person name="Yoshinaga Y."/>
            <person name="Zwiers L.-H.L."/>
            <person name="Turgeon B.G."/>
            <person name="Goodwin S.B."/>
            <person name="Spatafora J.W."/>
            <person name="Crous P.W."/>
            <person name="Grigoriev I.V."/>
        </authorList>
    </citation>
    <scope>NUCLEOTIDE SEQUENCE [LARGE SCALE GENOMIC DNA]</scope>
    <source>
        <strain evidence="1 2">CBS 611.86</strain>
    </source>
</reference>
<dbReference type="Proteomes" id="UP000481861">
    <property type="component" value="Unassembled WGS sequence"/>
</dbReference>
<evidence type="ECO:0000313" key="2">
    <source>
        <dbReference type="Proteomes" id="UP000481861"/>
    </source>
</evidence>